<reference evidence="2" key="1">
    <citation type="journal article" date="2020" name="Stud. Mycol.">
        <title>101 Dothideomycetes genomes: a test case for predicting lifestyles and emergence of pathogens.</title>
        <authorList>
            <person name="Haridas S."/>
            <person name="Albert R."/>
            <person name="Binder M."/>
            <person name="Bloem J."/>
            <person name="Labutti K."/>
            <person name="Salamov A."/>
            <person name="Andreopoulos B."/>
            <person name="Baker S."/>
            <person name="Barry K."/>
            <person name="Bills G."/>
            <person name="Bluhm B."/>
            <person name="Cannon C."/>
            <person name="Castanera R."/>
            <person name="Culley D."/>
            <person name="Daum C."/>
            <person name="Ezra D."/>
            <person name="Gonzalez J."/>
            <person name="Henrissat B."/>
            <person name="Kuo A."/>
            <person name="Liang C."/>
            <person name="Lipzen A."/>
            <person name="Lutzoni F."/>
            <person name="Magnuson J."/>
            <person name="Mondo S."/>
            <person name="Nolan M."/>
            <person name="Ohm R."/>
            <person name="Pangilinan J."/>
            <person name="Park H.-J."/>
            <person name="Ramirez L."/>
            <person name="Alfaro M."/>
            <person name="Sun H."/>
            <person name="Tritt A."/>
            <person name="Yoshinaga Y."/>
            <person name="Zwiers L.-H."/>
            <person name="Turgeon B."/>
            <person name="Goodwin S."/>
            <person name="Spatafora J."/>
            <person name="Crous P."/>
            <person name="Grigoriev I."/>
        </authorList>
    </citation>
    <scope>NUCLEOTIDE SEQUENCE</scope>
    <source>
        <strain evidence="2">CBS 690.94</strain>
    </source>
</reference>
<feature type="transmembrane region" description="Helical" evidence="1">
    <location>
        <begin position="60"/>
        <end position="78"/>
    </location>
</feature>
<keyword evidence="1" id="KW-0812">Transmembrane</keyword>
<keyword evidence="1" id="KW-1133">Transmembrane helix</keyword>
<protein>
    <submittedName>
        <fullName evidence="2">Uncharacterized protein</fullName>
    </submittedName>
</protein>
<dbReference type="AlphaFoldDB" id="A0A9P4PFE5"/>
<sequence>MPFFTALSCLVLSCLVLSCLVLSGLVLSCLVLSCRVLSGLRCVSPHRVREIGLYRRRRKIGIRLSFFLALLYAVCLFPRDVLSPASYRDRETVAWKENQLTTPFLSFCSSTHAITHHVLLSQQRLPPVHPLPFLPDTTAIVSCPDSVDV</sequence>
<dbReference type="Proteomes" id="UP000799764">
    <property type="component" value="Unassembled WGS sequence"/>
</dbReference>
<evidence type="ECO:0000256" key="1">
    <source>
        <dbReference type="SAM" id="Phobius"/>
    </source>
</evidence>
<name>A0A9P4PFE5_9PLEO</name>
<organism evidence="2 3">
    <name type="scientific">Karstenula rhodostoma CBS 690.94</name>
    <dbReference type="NCBI Taxonomy" id="1392251"/>
    <lineage>
        <taxon>Eukaryota</taxon>
        <taxon>Fungi</taxon>
        <taxon>Dikarya</taxon>
        <taxon>Ascomycota</taxon>
        <taxon>Pezizomycotina</taxon>
        <taxon>Dothideomycetes</taxon>
        <taxon>Pleosporomycetidae</taxon>
        <taxon>Pleosporales</taxon>
        <taxon>Massarineae</taxon>
        <taxon>Didymosphaeriaceae</taxon>
        <taxon>Karstenula</taxon>
    </lineage>
</organism>
<accession>A0A9P4PFE5</accession>
<proteinExistence type="predicted"/>
<evidence type="ECO:0000313" key="3">
    <source>
        <dbReference type="Proteomes" id="UP000799764"/>
    </source>
</evidence>
<comment type="caution">
    <text evidence="2">The sequence shown here is derived from an EMBL/GenBank/DDBJ whole genome shotgun (WGS) entry which is preliminary data.</text>
</comment>
<keyword evidence="1" id="KW-0472">Membrane</keyword>
<dbReference type="EMBL" id="MU001505">
    <property type="protein sequence ID" value="KAF2441941.1"/>
    <property type="molecule type" value="Genomic_DNA"/>
</dbReference>
<gene>
    <name evidence="2" type="ORF">P171DRAFT_82907</name>
</gene>
<evidence type="ECO:0000313" key="2">
    <source>
        <dbReference type="EMBL" id="KAF2441941.1"/>
    </source>
</evidence>
<keyword evidence="3" id="KW-1185">Reference proteome</keyword>